<dbReference type="SUPFAM" id="SSF53335">
    <property type="entry name" value="S-adenosyl-L-methionine-dependent methyltransferases"/>
    <property type="match status" value="1"/>
</dbReference>
<evidence type="ECO:0000313" key="1">
    <source>
        <dbReference type="EMBL" id="KIQ67414.1"/>
    </source>
</evidence>
<keyword evidence="2" id="KW-1185">Reference proteome</keyword>
<dbReference type="GO" id="GO:0032259">
    <property type="term" value="P:methylation"/>
    <property type="evidence" value="ECO:0007669"/>
    <property type="project" value="UniProtKB-KW"/>
</dbReference>
<comment type="caution">
    <text evidence="1">The sequence shown here is derived from an EMBL/GenBank/DDBJ whole genome shotgun (WGS) entry which is preliminary data.</text>
</comment>
<dbReference type="EMBL" id="AONG01000022">
    <property type="protein sequence ID" value="KIQ67414.1"/>
    <property type="molecule type" value="Genomic_DNA"/>
</dbReference>
<dbReference type="STRING" id="1123501.Wenmar_03836"/>
<keyword evidence="1" id="KW-0489">Methyltransferase</keyword>
<dbReference type="PANTHER" id="PTHR43861">
    <property type="entry name" value="TRANS-ACONITATE 2-METHYLTRANSFERASE-RELATED"/>
    <property type="match status" value="1"/>
</dbReference>
<proteinExistence type="predicted"/>
<dbReference type="Gene3D" id="3.40.50.150">
    <property type="entry name" value="Vaccinia Virus protein VP39"/>
    <property type="match status" value="1"/>
</dbReference>
<dbReference type="InterPro" id="IPR029063">
    <property type="entry name" value="SAM-dependent_MTases_sf"/>
</dbReference>
<gene>
    <name evidence="1" type="ORF">Wenmar_03836</name>
</gene>
<dbReference type="PANTHER" id="PTHR43861:SF1">
    <property type="entry name" value="TRANS-ACONITATE 2-METHYLTRANSFERASE"/>
    <property type="match status" value="1"/>
</dbReference>
<dbReference type="CDD" id="cd02440">
    <property type="entry name" value="AdoMet_MTases"/>
    <property type="match status" value="1"/>
</dbReference>
<name>A0A0D0PYB0_9RHOB</name>
<dbReference type="Pfam" id="PF13489">
    <property type="entry name" value="Methyltransf_23"/>
    <property type="match status" value="1"/>
</dbReference>
<protein>
    <submittedName>
        <fullName evidence="1">Methylase involved in ubiquinone/menaquinone biosynthesis</fullName>
    </submittedName>
</protein>
<dbReference type="OrthoDB" id="5642573at2"/>
<evidence type="ECO:0000313" key="2">
    <source>
        <dbReference type="Proteomes" id="UP000035100"/>
    </source>
</evidence>
<dbReference type="AlphaFoldDB" id="A0A0D0PYB0"/>
<dbReference type="eggNOG" id="COG2226">
    <property type="taxonomic scope" value="Bacteria"/>
</dbReference>
<dbReference type="GO" id="GO:0008168">
    <property type="term" value="F:methyltransferase activity"/>
    <property type="evidence" value="ECO:0007669"/>
    <property type="project" value="UniProtKB-KW"/>
</dbReference>
<dbReference type="Proteomes" id="UP000035100">
    <property type="component" value="Unassembled WGS sequence"/>
</dbReference>
<keyword evidence="1" id="KW-0808">Transferase</keyword>
<organism evidence="1 2">
    <name type="scientific">Wenxinia marina DSM 24838</name>
    <dbReference type="NCBI Taxonomy" id="1123501"/>
    <lineage>
        <taxon>Bacteria</taxon>
        <taxon>Pseudomonadati</taxon>
        <taxon>Pseudomonadota</taxon>
        <taxon>Alphaproteobacteria</taxon>
        <taxon>Rhodobacterales</taxon>
        <taxon>Roseobacteraceae</taxon>
        <taxon>Wenxinia</taxon>
    </lineage>
</organism>
<dbReference type="PATRIC" id="fig|1123501.6.peg.3964"/>
<sequence length="205" mass="21943">MTDAAFWDRIADKYAARPIADPDAYEATLERTAGHLAPTDRILELGCGTGGTARRLASSVAHVTATDIAPQMIRIATERQAAEGISNVEHLALPADADVPGAPFDAVVAFNLLHLSGPLAPALAHIRTQVGSGGLFISKTPCLGDMFFGIRLVLPLMRRFGKAPRATFFSAAQLRSEVERAGFEVVDDTTFGAAKNARYLVARRR</sequence>
<dbReference type="RefSeq" id="WP_018301635.1">
    <property type="nucleotide sequence ID" value="NZ_KB902278.1"/>
</dbReference>
<keyword evidence="1" id="KW-0830">Ubiquinone</keyword>
<accession>A0A0D0PYB0</accession>
<reference evidence="1 2" key="1">
    <citation type="submission" date="2013-01" db="EMBL/GenBank/DDBJ databases">
        <authorList>
            <person name="Fiebig A."/>
            <person name="Goeker M."/>
            <person name="Klenk H.-P.P."/>
        </authorList>
    </citation>
    <scope>NUCLEOTIDE SEQUENCE [LARGE SCALE GENOMIC DNA]</scope>
    <source>
        <strain evidence="1 2">DSM 24838</strain>
    </source>
</reference>